<sequence length="190" mass="21227">MNTHSIRSEYVFKTLLHVFNRCTDPSRLEALMQQFWNKHIFWPLSDTAPVAPDELSGKIRTGPTSCFNGDSLIPAKRVICPDIKARRTTVVCSLLYPIRYYDRAVKLITMSISSSIKSAAMAIALQNFRLQYRCDGLERVGWWSACEKALFPSNATTATGAGTLAATTHRAQISARSNFAILYTFSILIA</sequence>
<proteinExistence type="predicted"/>
<dbReference type="AlphaFoldDB" id="A0A6A5TU99"/>
<name>A0A6A5TU99_9PLEO</name>
<keyword evidence="2" id="KW-1185">Reference proteome</keyword>
<evidence type="ECO:0000313" key="2">
    <source>
        <dbReference type="Proteomes" id="UP000800035"/>
    </source>
</evidence>
<organism evidence="1 2">
    <name type="scientific">Byssothecium circinans</name>
    <dbReference type="NCBI Taxonomy" id="147558"/>
    <lineage>
        <taxon>Eukaryota</taxon>
        <taxon>Fungi</taxon>
        <taxon>Dikarya</taxon>
        <taxon>Ascomycota</taxon>
        <taxon>Pezizomycotina</taxon>
        <taxon>Dothideomycetes</taxon>
        <taxon>Pleosporomycetidae</taxon>
        <taxon>Pleosporales</taxon>
        <taxon>Massarineae</taxon>
        <taxon>Massarinaceae</taxon>
        <taxon>Byssothecium</taxon>
    </lineage>
</organism>
<reference evidence="1" key="1">
    <citation type="journal article" date="2020" name="Stud. Mycol.">
        <title>101 Dothideomycetes genomes: a test case for predicting lifestyles and emergence of pathogens.</title>
        <authorList>
            <person name="Haridas S."/>
            <person name="Albert R."/>
            <person name="Binder M."/>
            <person name="Bloem J."/>
            <person name="Labutti K."/>
            <person name="Salamov A."/>
            <person name="Andreopoulos B."/>
            <person name="Baker S."/>
            <person name="Barry K."/>
            <person name="Bills G."/>
            <person name="Bluhm B."/>
            <person name="Cannon C."/>
            <person name="Castanera R."/>
            <person name="Culley D."/>
            <person name="Daum C."/>
            <person name="Ezra D."/>
            <person name="Gonzalez J."/>
            <person name="Henrissat B."/>
            <person name="Kuo A."/>
            <person name="Liang C."/>
            <person name="Lipzen A."/>
            <person name="Lutzoni F."/>
            <person name="Magnuson J."/>
            <person name="Mondo S."/>
            <person name="Nolan M."/>
            <person name="Ohm R."/>
            <person name="Pangilinan J."/>
            <person name="Park H.-J."/>
            <person name="Ramirez L."/>
            <person name="Alfaro M."/>
            <person name="Sun H."/>
            <person name="Tritt A."/>
            <person name="Yoshinaga Y."/>
            <person name="Zwiers L.-H."/>
            <person name="Turgeon B."/>
            <person name="Goodwin S."/>
            <person name="Spatafora J."/>
            <person name="Crous P."/>
            <person name="Grigoriev I."/>
        </authorList>
    </citation>
    <scope>NUCLEOTIDE SEQUENCE</scope>
    <source>
        <strain evidence="1">CBS 675.92</strain>
    </source>
</reference>
<accession>A0A6A5TU99</accession>
<evidence type="ECO:0000313" key="1">
    <source>
        <dbReference type="EMBL" id="KAF1956008.1"/>
    </source>
</evidence>
<dbReference type="EMBL" id="ML976993">
    <property type="protein sequence ID" value="KAF1956008.1"/>
    <property type="molecule type" value="Genomic_DNA"/>
</dbReference>
<dbReference type="Proteomes" id="UP000800035">
    <property type="component" value="Unassembled WGS sequence"/>
</dbReference>
<protein>
    <submittedName>
        <fullName evidence="1">Uncharacterized protein</fullName>
    </submittedName>
</protein>
<gene>
    <name evidence="1" type="ORF">CC80DRAFT_83672</name>
</gene>